<accession>A0A0Q0U938</accession>
<feature type="compositionally biased region" description="Low complexity" evidence="1">
    <location>
        <begin position="33"/>
        <end position="50"/>
    </location>
</feature>
<dbReference type="AlphaFoldDB" id="A0A0Q0U938"/>
<dbReference type="PATRIC" id="fig|1544416.3.peg.1025"/>
<sequence length="102" mass="9745">MTVTTTVPGTAAPAPAPEGQQAPGENPAAEPQATVTETHTMTVTATVTATPGQGGQAHGGPVEAGIPYSEPTAAAVAPTQESPSLAGGEQEDTGAQAGVAGE</sequence>
<feature type="region of interest" description="Disordered" evidence="1">
    <location>
        <begin position="1"/>
        <end position="102"/>
    </location>
</feature>
<name>A0A0Q0U938_9CORY</name>
<evidence type="ECO:0000313" key="3">
    <source>
        <dbReference type="Proteomes" id="UP000050517"/>
    </source>
</evidence>
<dbReference type="RefSeq" id="WP_055122197.1">
    <property type="nucleotide sequence ID" value="NZ_LKST01000002.1"/>
</dbReference>
<comment type="caution">
    <text evidence="2">The sequence shown here is derived from an EMBL/GenBank/DDBJ whole genome shotgun (WGS) entry which is preliminary data.</text>
</comment>
<evidence type="ECO:0000313" key="2">
    <source>
        <dbReference type="EMBL" id="KQB84224.1"/>
    </source>
</evidence>
<reference evidence="2 3" key="1">
    <citation type="submission" date="2015-10" db="EMBL/GenBank/DDBJ databases">
        <title>Corynebacteirum lowii and Corynebacterium oculi species nova, derived from human clinical disease and and emended description of Corynebacterium mastiditis.</title>
        <authorList>
            <person name="Bernard K."/>
            <person name="Pacheco A.L."/>
            <person name="Mcdougall C."/>
            <person name="Burtx T."/>
            <person name="Weibe D."/>
            <person name="Tyler S."/>
            <person name="Olson A.B."/>
            <person name="Cnockaert M."/>
            <person name="Eguchi H."/>
            <person name="Kuwahara T."/>
            <person name="Nakayama-Imaohji H."/>
            <person name="Boudewijins M."/>
            <person name="Van Hoecke F."/>
            <person name="Bernier A.-M."/>
            <person name="Vandamme P."/>
        </authorList>
    </citation>
    <scope>NUCLEOTIDE SEQUENCE [LARGE SCALE GENOMIC DNA]</scope>
    <source>
        <strain evidence="2 3">NML 130210</strain>
    </source>
</reference>
<proteinExistence type="predicted"/>
<dbReference type="Proteomes" id="UP000050517">
    <property type="component" value="Unassembled WGS sequence"/>
</dbReference>
<dbReference type="EMBL" id="LKST01000002">
    <property type="protein sequence ID" value="KQB84224.1"/>
    <property type="molecule type" value="Genomic_DNA"/>
</dbReference>
<gene>
    <name evidence="2" type="ORF">Cocul_01021</name>
</gene>
<protein>
    <submittedName>
        <fullName evidence="2">Uncharacterized protein</fullName>
    </submittedName>
</protein>
<feature type="compositionally biased region" description="Low complexity" evidence="1">
    <location>
        <begin position="1"/>
        <end position="25"/>
    </location>
</feature>
<organism evidence="2 3">
    <name type="scientific">Corynebacterium oculi</name>
    <dbReference type="NCBI Taxonomy" id="1544416"/>
    <lineage>
        <taxon>Bacteria</taxon>
        <taxon>Bacillati</taxon>
        <taxon>Actinomycetota</taxon>
        <taxon>Actinomycetes</taxon>
        <taxon>Mycobacteriales</taxon>
        <taxon>Corynebacteriaceae</taxon>
        <taxon>Corynebacterium</taxon>
    </lineage>
</organism>
<evidence type="ECO:0000256" key="1">
    <source>
        <dbReference type="SAM" id="MobiDB-lite"/>
    </source>
</evidence>
<dbReference type="STRING" id="1544416.Cocul_01021"/>
<keyword evidence="3" id="KW-1185">Reference proteome</keyword>